<sequence length="279" mass="29705">MRSASAPYETPETPAFGREERVGLGIAVAAHLLLFAALAWWDSSEEPVALPDRISVTVSDEIALESISPNPMADPAPSVAPEIGDIQPVAEAIPESVPVTTAPVERPRPAPTPRPNPTPAPQPKARRPEPKPAPPQPKQQPAPKQQAATGSRIGSDFLAGTGGSGTDRDQPAERAGPATAASLSSAIARALKPHWTAPQGVDSEKLVTVLAWRMNRDGSLAGRPEVVSQSGITDANRAQADRHAELAIRAVQLAAPFDLPSEYYDSWKRVDAFRFDRRL</sequence>
<dbReference type="OrthoDB" id="7161229at2"/>
<dbReference type="RefSeq" id="WP_066848724.1">
    <property type="nucleotide sequence ID" value="NZ_CP019602.1"/>
</dbReference>
<accession>A0A1Z1FFD6</accession>
<name>A0A1Z1FFD6_9SPHN</name>
<evidence type="ECO:0008006" key="4">
    <source>
        <dbReference type="Google" id="ProtNLM"/>
    </source>
</evidence>
<protein>
    <recommendedName>
        <fullName evidence="4">Energy transducer TonB</fullName>
    </recommendedName>
</protein>
<feature type="region of interest" description="Disordered" evidence="1">
    <location>
        <begin position="94"/>
        <end position="181"/>
    </location>
</feature>
<dbReference type="Gene3D" id="3.30.1150.10">
    <property type="match status" value="1"/>
</dbReference>
<dbReference type="STRING" id="450378.GCA_001661675_01842"/>
<reference evidence="2 3" key="1">
    <citation type="submission" date="2017-01" db="EMBL/GenBank/DDBJ databases">
        <title>Complete genome sequence of esterase-producing bacterium Croceicoccus marinus E4A9.</title>
        <authorList>
            <person name="Wu Y.-H."/>
            <person name="Cheng H."/>
            <person name="Xu L."/>
            <person name="Huo Y.-Y."/>
            <person name="Wang C.-S."/>
            <person name="Xu X.-W."/>
        </authorList>
    </citation>
    <scope>NUCLEOTIDE SEQUENCE [LARGE SCALE GENOMIC DNA]</scope>
    <source>
        <strain evidence="2 3">E4A9</strain>
    </source>
</reference>
<feature type="compositionally biased region" description="Pro residues" evidence="1">
    <location>
        <begin position="131"/>
        <end position="140"/>
    </location>
</feature>
<organism evidence="2 3">
    <name type="scientific">Croceicoccus marinus</name>
    <dbReference type="NCBI Taxonomy" id="450378"/>
    <lineage>
        <taxon>Bacteria</taxon>
        <taxon>Pseudomonadati</taxon>
        <taxon>Pseudomonadota</taxon>
        <taxon>Alphaproteobacteria</taxon>
        <taxon>Sphingomonadales</taxon>
        <taxon>Erythrobacteraceae</taxon>
        <taxon>Croceicoccus</taxon>
    </lineage>
</organism>
<evidence type="ECO:0000313" key="2">
    <source>
        <dbReference type="EMBL" id="ARU17387.1"/>
    </source>
</evidence>
<proteinExistence type="predicted"/>
<evidence type="ECO:0000313" key="3">
    <source>
        <dbReference type="Proteomes" id="UP000195807"/>
    </source>
</evidence>
<dbReference type="KEGG" id="cman:A9D14_09175"/>
<feature type="compositionally biased region" description="Pro residues" evidence="1">
    <location>
        <begin position="109"/>
        <end position="122"/>
    </location>
</feature>
<evidence type="ECO:0000256" key="1">
    <source>
        <dbReference type="SAM" id="MobiDB-lite"/>
    </source>
</evidence>
<gene>
    <name evidence="2" type="ORF">A9D14_09175</name>
</gene>
<dbReference type="Proteomes" id="UP000195807">
    <property type="component" value="Chromosome"/>
</dbReference>
<dbReference type="EMBL" id="CP019602">
    <property type="protein sequence ID" value="ARU17387.1"/>
    <property type="molecule type" value="Genomic_DNA"/>
</dbReference>
<dbReference type="AlphaFoldDB" id="A0A1Z1FFD6"/>
<keyword evidence="3" id="KW-1185">Reference proteome</keyword>